<keyword evidence="2" id="KW-0812">Transmembrane</keyword>
<keyword evidence="2" id="KW-1133">Transmembrane helix</keyword>
<accession>A0A841HGI9</accession>
<evidence type="ECO:0000256" key="2">
    <source>
        <dbReference type="SAM" id="Phobius"/>
    </source>
</evidence>
<organism evidence="4 5">
    <name type="scientific">Povalibacter uvarum</name>
    <dbReference type="NCBI Taxonomy" id="732238"/>
    <lineage>
        <taxon>Bacteria</taxon>
        <taxon>Pseudomonadati</taxon>
        <taxon>Pseudomonadota</taxon>
        <taxon>Gammaproteobacteria</taxon>
        <taxon>Steroidobacterales</taxon>
        <taxon>Steroidobacteraceae</taxon>
        <taxon>Povalibacter</taxon>
    </lineage>
</organism>
<evidence type="ECO:0000256" key="1">
    <source>
        <dbReference type="SAM" id="Coils"/>
    </source>
</evidence>
<sequence>MTTPAQSRSSRKLTWGRVFVYRIAVGVAMLILEVLFFTCRFRYVGIDRFRKLVDEHGAVIPVCWHQHLLICARFLVSKHISPPLKPGFMISPSVDGEAPTWLAQAYGVHVVRGSSTYSGMRAVRGIKQAIEKEGISAAVTPDGPKGPRFKFKAGAIYTAQIARRPVIPIAFAARPAWVLKTWDKFVIPVPFGRICIAAGEPFYPQRDMSDEQMEEAQREMERRMLETYRMAKAELERK</sequence>
<comment type="caution">
    <text evidence="4">The sequence shown here is derived from an EMBL/GenBank/DDBJ whole genome shotgun (WGS) entry which is preliminary data.</text>
</comment>
<feature type="transmembrane region" description="Helical" evidence="2">
    <location>
        <begin position="20"/>
        <end position="41"/>
    </location>
</feature>
<gene>
    <name evidence="4" type="ORF">HNQ60_000198</name>
</gene>
<dbReference type="RefSeq" id="WP_184329156.1">
    <property type="nucleotide sequence ID" value="NZ_JACHHZ010000001.1"/>
</dbReference>
<evidence type="ECO:0000313" key="4">
    <source>
        <dbReference type="EMBL" id="MBB6091352.1"/>
    </source>
</evidence>
<name>A0A841HGI9_9GAMM</name>
<reference evidence="4 5" key="1">
    <citation type="submission" date="2020-08" db="EMBL/GenBank/DDBJ databases">
        <title>Genomic Encyclopedia of Type Strains, Phase IV (KMG-IV): sequencing the most valuable type-strain genomes for metagenomic binning, comparative biology and taxonomic classification.</title>
        <authorList>
            <person name="Goeker M."/>
        </authorList>
    </citation>
    <scope>NUCLEOTIDE SEQUENCE [LARGE SCALE GENOMIC DNA]</scope>
    <source>
        <strain evidence="4 5">DSM 26723</strain>
    </source>
</reference>
<dbReference type="EMBL" id="JACHHZ010000001">
    <property type="protein sequence ID" value="MBB6091352.1"/>
    <property type="molecule type" value="Genomic_DNA"/>
</dbReference>
<protein>
    <recommendedName>
        <fullName evidence="3">DUF374 domain-containing protein</fullName>
    </recommendedName>
</protein>
<dbReference type="Proteomes" id="UP000588068">
    <property type="component" value="Unassembled WGS sequence"/>
</dbReference>
<dbReference type="CDD" id="cd07983">
    <property type="entry name" value="LPLAT_DUF374-like"/>
    <property type="match status" value="1"/>
</dbReference>
<dbReference type="InterPro" id="IPR007172">
    <property type="entry name" value="DUF374"/>
</dbReference>
<dbReference type="Pfam" id="PF04028">
    <property type="entry name" value="DUF374"/>
    <property type="match status" value="1"/>
</dbReference>
<feature type="domain" description="DUF374" evidence="3">
    <location>
        <begin position="88"/>
        <end position="148"/>
    </location>
</feature>
<keyword evidence="1" id="KW-0175">Coiled coil</keyword>
<feature type="coiled-coil region" evidence="1">
    <location>
        <begin position="206"/>
        <end position="238"/>
    </location>
</feature>
<proteinExistence type="predicted"/>
<evidence type="ECO:0000313" key="5">
    <source>
        <dbReference type="Proteomes" id="UP000588068"/>
    </source>
</evidence>
<dbReference type="AlphaFoldDB" id="A0A841HGI9"/>
<keyword evidence="5" id="KW-1185">Reference proteome</keyword>
<evidence type="ECO:0000259" key="3">
    <source>
        <dbReference type="Pfam" id="PF04028"/>
    </source>
</evidence>
<keyword evidence="2" id="KW-0472">Membrane</keyword>